<feature type="domain" description="Prion-inhibition and propagation HeLo" evidence="2">
    <location>
        <begin position="6"/>
        <end position="217"/>
    </location>
</feature>
<dbReference type="Pfam" id="PF14479">
    <property type="entry name" value="HeLo"/>
    <property type="match status" value="1"/>
</dbReference>
<feature type="domain" description="Het-s prion-forming" evidence="1">
    <location>
        <begin position="246"/>
        <end position="303"/>
    </location>
</feature>
<evidence type="ECO:0000313" key="4">
    <source>
        <dbReference type="Proteomes" id="UP001172102"/>
    </source>
</evidence>
<keyword evidence="3" id="KW-0640">Prion</keyword>
<dbReference type="PANTHER" id="PTHR37542">
    <property type="entry name" value="HELO DOMAIN-CONTAINING PROTEIN-RELATED"/>
    <property type="match status" value="1"/>
</dbReference>
<dbReference type="EMBL" id="JAUKUA010000007">
    <property type="protein sequence ID" value="KAK0704338.1"/>
    <property type="molecule type" value="Genomic_DNA"/>
</dbReference>
<keyword evidence="4" id="KW-1185">Reference proteome</keyword>
<reference evidence="3" key="1">
    <citation type="submission" date="2023-06" db="EMBL/GenBank/DDBJ databases">
        <title>Genome-scale phylogeny and comparative genomics of the fungal order Sordariales.</title>
        <authorList>
            <consortium name="Lawrence Berkeley National Laboratory"/>
            <person name="Hensen N."/>
            <person name="Bonometti L."/>
            <person name="Westerberg I."/>
            <person name="Brannstrom I.O."/>
            <person name="Guillou S."/>
            <person name="Cros-Aarteil S."/>
            <person name="Calhoun S."/>
            <person name="Haridas S."/>
            <person name="Kuo A."/>
            <person name="Mondo S."/>
            <person name="Pangilinan J."/>
            <person name="Riley R."/>
            <person name="Labutti K."/>
            <person name="Andreopoulos B."/>
            <person name="Lipzen A."/>
            <person name="Chen C."/>
            <person name="Yanf M."/>
            <person name="Daum C."/>
            <person name="Ng V."/>
            <person name="Clum A."/>
            <person name="Steindorff A."/>
            <person name="Ohm R."/>
            <person name="Martin F."/>
            <person name="Silar P."/>
            <person name="Natvig D."/>
            <person name="Lalanne C."/>
            <person name="Gautier V."/>
            <person name="Ament-Velasquez S.L."/>
            <person name="Kruys A."/>
            <person name="Hutchinson M.I."/>
            <person name="Powell A.J."/>
            <person name="Barry K."/>
            <person name="Miller A.N."/>
            <person name="Grigoriev I.V."/>
            <person name="Debuchy R."/>
            <person name="Gladieux P."/>
            <person name="Thoren M.H."/>
            <person name="Johannesson H."/>
        </authorList>
    </citation>
    <scope>NUCLEOTIDE SEQUENCE</scope>
    <source>
        <strain evidence="3">SMH4607-1</strain>
    </source>
</reference>
<dbReference type="Pfam" id="PF11558">
    <property type="entry name" value="HET-s_218-289"/>
    <property type="match status" value="1"/>
</dbReference>
<dbReference type="Proteomes" id="UP001172102">
    <property type="component" value="Unassembled WGS sequence"/>
</dbReference>
<keyword evidence="3" id="KW-0034">Amyloid</keyword>
<organism evidence="3 4">
    <name type="scientific">Lasiosphaeris hirsuta</name>
    <dbReference type="NCBI Taxonomy" id="260670"/>
    <lineage>
        <taxon>Eukaryota</taxon>
        <taxon>Fungi</taxon>
        <taxon>Dikarya</taxon>
        <taxon>Ascomycota</taxon>
        <taxon>Pezizomycotina</taxon>
        <taxon>Sordariomycetes</taxon>
        <taxon>Sordariomycetidae</taxon>
        <taxon>Sordariales</taxon>
        <taxon>Lasiosphaeriaceae</taxon>
        <taxon>Lasiosphaeris</taxon>
    </lineage>
</organism>
<name>A0AA39ZVB0_9PEZI</name>
<protein>
    <submittedName>
        <fullName evidence="3">Prion-inhibition and propagation-domain-containing protein</fullName>
    </submittedName>
</protein>
<gene>
    <name evidence="3" type="ORF">B0H67DRAFT_544668</name>
</gene>
<dbReference type="InterPro" id="IPR038305">
    <property type="entry name" value="HeLo_sf"/>
</dbReference>
<dbReference type="AlphaFoldDB" id="A0AA39ZVB0"/>
<evidence type="ECO:0000313" key="3">
    <source>
        <dbReference type="EMBL" id="KAK0704338.1"/>
    </source>
</evidence>
<accession>A0AA39ZVB0</accession>
<comment type="caution">
    <text evidence="3">The sequence shown here is derived from an EMBL/GenBank/DDBJ whole genome shotgun (WGS) entry which is preliminary data.</text>
</comment>
<proteinExistence type="predicted"/>
<evidence type="ECO:0000259" key="2">
    <source>
        <dbReference type="Pfam" id="PF14479"/>
    </source>
</evidence>
<evidence type="ECO:0000259" key="1">
    <source>
        <dbReference type="Pfam" id="PF11558"/>
    </source>
</evidence>
<sequence length="306" mass="33844">MAEIFGIDTSALSIAGFFTNCVDCFEYIQLGRHFGRDFAICQLKLDVARARLGRWGQAARVLEDPRFALPFLSDEGADTYVKIAKKTFEEIEGLLMAARRKAEKYELCNGSDKKKMETFDAGRDMDGVRGGLHERLKRVARKKQDTKSSGGGGGGVKLYKKAAWALYEVKEFDKLATEVLALLDELEELCSVPEVEYKKLVEVEVVELGTKESLEVLKGVAEGMDDVLVDAVVKRLRIVDPGREDRNYVQQLNVGDTAQVQVGHEYAETVLLAAGVMPSGVTNEVDVVMAKGLSKVHVGNRFGVRF</sequence>
<dbReference type="Gene3D" id="1.20.120.1020">
    <property type="entry name" value="Prion-inhibition and propagation, HeLo domain"/>
    <property type="match status" value="1"/>
</dbReference>
<dbReference type="InterPro" id="IPR021084">
    <property type="entry name" value="Het-s_prion_dom"/>
</dbReference>
<dbReference type="PANTHER" id="PTHR37542:SF3">
    <property type="entry name" value="PRION-INHIBITION AND PROPAGATION HELO DOMAIN-CONTAINING PROTEIN"/>
    <property type="match status" value="1"/>
</dbReference>
<dbReference type="InterPro" id="IPR029498">
    <property type="entry name" value="HeLo_dom"/>
</dbReference>